<gene>
    <name evidence="1" type="ORF">HYG86_10085</name>
</gene>
<organism evidence="1 2">
    <name type="scientific">Alkalicella caledoniensis</name>
    <dbReference type="NCBI Taxonomy" id="2731377"/>
    <lineage>
        <taxon>Bacteria</taxon>
        <taxon>Bacillati</taxon>
        <taxon>Bacillota</taxon>
        <taxon>Clostridia</taxon>
        <taxon>Eubacteriales</taxon>
        <taxon>Proteinivoracaceae</taxon>
        <taxon>Alkalicella</taxon>
    </lineage>
</organism>
<dbReference type="KEGG" id="acae:HYG86_10085"/>
<proteinExistence type="predicted"/>
<dbReference type="EMBL" id="CP058559">
    <property type="protein sequence ID" value="QNO16669.1"/>
    <property type="molecule type" value="Genomic_DNA"/>
</dbReference>
<sequence length="91" mass="10147">MTKAAIQRIKELECPTGELEGRIARILERYDVASSREVEIEISSSSDMDDGQLYKIQLPGEAQSIMVEAKTGMDDYVTIVTDVYMDGVITE</sequence>
<protein>
    <submittedName>
        <fullName evidence="1">Uncharacterized protein</fullName>
    </submittedName>
</protein>
<name>A0A7G9WDA7_ALKCA</name>
<dbReference type="Proteomes" id="UP000516160">
    <property type="component" value="Chromosome"/>
</dbReference>
<evidence type="ECO:0000313" key="1">
    <source>
        <dbReference type="EMBL" id="QNO16669.1"/>
    </source>
</evidence>
<evidence type="ECO:0000313" key="2">
    <source>
        <dbReference type="Proteomes" id="UP000516160"/>
    </source>
</evidence>
<reference evidence="1 2" key="1">
    <citation type="submission" date="2020-07" db="EMBL/GenBank/DDBJ databases">
        <title>Alkalicella. sp. LB2 genome.</title>
        <authorList>
            <person name="Postec A."/>
            <person name="Quemeneur M."/>
        </authorList>
    </citation>
    <scope>NUCLEOTIDE SEQUENCE [LARGE SCALE GENOMIC DNA]</scope>
    <source>
        <strain evidence="1 2">LB2</strain>
    </source>
</reference>
<keyword evidence="2" id="KW-1185">Reference proteome</keyword>
<accession>A0A7G9WDA7</accession>
<dbReference type="AlphaFoldDB" id="A0A7G9WDA7"/>